<gene>
    <name evidence="1" type="ORF">AAF712_014498</name>
</gene>
<reference evidence="1 2" key="1">
    <citation type="submission" date="2024-05" db="EMBL/GenBank/DDBJ databases">
        <title>A draft genome resource for the thread blight pathogen Marasmius tenuissimus strain MS-2.</title>
        <authorList>
            <person name="Yulfo-Soto G.E."/>
            <person name="Baruah I.K."/>
            <person name="Amoako-Attah I."/>
            <person name="Bukari Y."/>
            <person name="Meinhardt L.W."/>
            <person name="Bailey B.A."/>
            <person name="Cohen S.P."/>
        </authorList>
    </citation>
    <scope>NUCLEOTIDE SEQUENCE [LARGE SCALE GENOMIC DNA]</scope>
    <source>
        <strain evidence="1 2">MS-2</strain>
    </source>
</reference>
<protein>
    <recommendedName>
        <fullName evidence="3">Metalloendopeptidase</fullName>
    </recommendedName>
</protein>
<proteinExistence type="predicted"/>
<comment type="caution">
    <text evidence="1">The sequence shown here is derived from an EMBL/GenBank/DDBJ whole genome shotgun (WGS) entry which is preliminary data.</text>
</comment>
<dbReference type="Gene3D" id="3.40.390.10">
    <property type="entry name" value="Collagenase (Catalytic Domain)"/>
    <property type="match status" value="1"/>
</dbReference>
<evidence type="ECO:0000313" key="2">
    <source>
        <dbReference type="Proteomes" id="UP001437256"/>
    </source>
</evidence>
<dbReference type="InterPro" id="IPR024079">
    <property type="entry name" value="MetalloPept_cat_dom_sf"/>
</dbReference>
<evidence type="ECO:0008006" key="3">
    <source>
        <dbReference type="Google" id="ProtNLM"/>
    </source>
</evidence>
<evidence type="ECO:0000313" key="1">
    <source>
        <dbReference type="EMBL" id="KAL0058791.1"/>
    </source>
</evidence>
<sequence length="387" mass="44179">MGQHSSPPHTPQSRVDEQSLALCNETRWPGNGVRLRVVFIDKPPPSPKLQQATVVLMNDWSFYSNVHFTLLDPSDDHIAAAEVRIRFAKDPGEASGVCWSKVGTKLLEVTDRHKPTMMLAGVASSQDYKVFHGAVRHEAGHILGFQHEHCRYGLRNRIDDKKAYTYYERNQKWDKSKVDTEILTCFRKGDPSYTFSDEEDESSVMCYKLCDYVLKAGQKDPPITGGHNLSEDDREWAGHEDFYPIPRYQAKVMVTGGAVVGITAFKKALYLLMRNGDIRACFELNGDLKKHVIGEKRDPKKTTLVASDEDKLYRIENNTTVSVWRGSFGKNRKEWRPIITDNIVQVDFRSDVTYYLNQKGTVMMHDGNKHRGIFYGFSIIWDGHQQG</sequence>
<dbReference type="Proteomes" id="UP001437256">
    <property type="component" value="Unassembled WGS sequence"/>
</dbReference>
<dbReference type="EMBL" id="JBBXMP010000275">
    <property type="protein sequence ID" value="KAL0058791.1"/>
    <property type="molecule type" value="Genomic_DNA"/>
</dbReference>
<dbReference type="SUPFAM" id="SSF55486">
    <property type="entry name" value="Metalloproteases ('zincins'), catalytic domain"/>
    <property type="match status" value="1"/>
</dbReference>
<keyword evidence="2" id="KW-1185">Reference proteome</keyword>
<organism evidence="1 2">
    <name type="scientific">Marasmius tenuissimus</name>
    <dbReference type="NCBI Taxonomy" id="585030"/>
    <lineage>
        <taxon>Eukaryota</taxon>
        <taxon>Fungi</taxon>
        <taxon>Dikarya</taxon>
        <taxon>Basidiomycota</taxon>
        <taxon>Agaricomycotina</taxon>
        <taxon>Agaricomycetes</taxon>
        <taxon>Agaricomycetidae</taxon>
        <taxon>Agaricales</taxon>
        <taxon>Marasmiineae</taxon>
        <taxon>Marasmiaceae</taxon>
        <taxon>Marasmius</taxon>
    </lineage>
</organism>
<name>A0ABR2ZAV6_9AGAR</name>
<accession>A0ABR2ZAV6</accession>